<dbReference type="GO" id="GO:0008270">
    <property type="term" value="F:zinc ion binding"/>
    <property type="evidence" value="ECO:0007669"/>
    <property type="project" value="UniProtKB-KW"/>
</dbReference>
<evidence type="ECO:0000313" key="4">
    <source>
        <dbReference type="EMBL" id="KAK4204539.1"/>
    </source>
</evidence>
<evidence type="ECO:0000313" key="5">
    <source>
        <dbReference type="Proteomes" id="UP001303160"/>
    </source>
</evidence>
<dbReference type="EMBL" id="MU863881">
    <property type="protein sequence ID" value="KAK4204539.1"/>
    <property type="molecule type" value="Genomic_DNA"/>
</dbReference>
<keyword evidence="1" id="KW-0862">Zinc</keyword>
<evidence type="ECO:0000259" key="3">
    <source>
        <dbReference type="PROSITE" id="PS50157"/>
    </source>
</evidence>
<dbReference type="InterPro" id="IPR036236">
    <property type="entry name" value="Znf_C2H2_sf"/>
</dbReference>
<name>A0AAN6XPP5_9PEZI</name>
<dbReference type="SUPFAM" id="SSF57667">
    <property type="entry name" value="beta-beta-alpha zinc fingers"/>
    <property type="match status" value="1"/>
</dbReference>
<dbReference type="PROSITE" id="PS00028">
    <property type="entry name" value="ZINC_FINGER_C2H2_1"/>
    <property type="match status" value="1"/>
</dbReference>
<comment type="caution">
    <text evidence="4">The sequence shown here is derived from an EMBL/GenBank/DDBJ whole genome shotgun (WGS) entry which is preliminary data.</text>
</comment>
<accession>A0AAN6XPP5</accession>
<dbReference type="InterPro" id="IPR013087">
    <property type="entry name" value="Znf_C2H2_type"/>
</dbReference>
<keyword evidence="1" id="KW-0479">Metal-binding</keyword>
<dbReference type="Proteomes" id="UP001303160">
    <property type="component" value="Unassembled WGS sequence"/>
</dbReference>
<dbReference type="AlphaFoldDB" id="A0AAN6XPP5"/>
<feature type="domain" description="C2H2-type" evidence="3">
    <location>
        <begin position="64"/>
        <end position="91"/>
    </location>
</feature>
<organism evidence="4 5">
    <name type="scientific">Triangularia verruculosa</name>
    <dbReference type="NCBI Taxonomy" id="2587418"/>
    <lineage>
        <taxon>Eukaryota</taxon>
        <taxon>Fungi</taxon>
        <taxon>Dikarya</taxon>
        <taxon>Ascomycota</taxon>
        <taxon>Pezizomycotina</taxon>
        <taxon>Sordariomycetes</taxon>
        <taxon>Sordariomycetidae</taxon>
        <taxon>Sordariales</taxon>
        <taxon>Podosporaceae</taxon>
        <taxon>Triangularia</taxon>
    </lineage>
</organism>
<evidence type="ECO:0000256" key="1">
    <source>
        <dbReference type="PROSITE-ProRule" id="PRU00042"/>
    </source>
</evidence>
<evidence type="ECO:0000256" key="2">
    <source>
        <dbReference type="SAM" id="MobiDB-lite"/>
    </source>
</evidence>
<dbReference type="SMART" id="SM00355">
    <property type="entry name" value="ZnF_C2H2"/>
    <property type="match status" value="3"/>
</dbReference>
<keyword evidence="1" id="KW-0863">Zinc-finger</keyword>
<protein>
    <recommendedName>
        <fullName evidence="3">C2H2-type domain-containing protein</fullName>
    </recommendedName>
</protein>
<reference evidence="4" key="2">
    <citation type="submission" date="2023-05" db="EMBL/GenBank/DDBJ databases">
        <authorList>
            <consortium name="Lawrence Berkeley National Laboratory"/>
            <person name="Steindorff A."/>
            <person name="Hensen N."/>
            <person name="Bonometti L."/>
            <person name="Westerberg I."/>
            <person name="Brannstrom I.O."/>
            <person name="Guillou S."/>
            <person name="Cros-Aarteil S."/>
            <person name="Calhoun S."/>
            <person name="Haridas S."/>
            <person name="Kuo A."/>
            <person name="Mondo S."/>
            <person name="Pangilinan J."/>
            <person name="Riley R."/>
            <person name="Labutti K."/>
            <person name="Andreopoulos B."/>
            <person name="Lipzen A."/>
            <person name="Chen C."/>
            <person name="Yanf M."/>
            <person name="Daum C."/>
            <person name="Ng V."/>
            <person name="Clum A."/>
            <person name="Ohm R."/>
            <person name="Martin F."/>
            <person name="Silar P."/>
            <person name="Natvig D."/>
            <person name="Lalanne C."/>
            <person name="Gautier V."/>
            <person name="Ament-Velasquez S.L."/>
            <person name="Kruys A."/>
            <person name="Hutchinson M.I."/>
            <person name="Powell A.J."/>
            <person name="Barry K."/>
            <person name="Miller A.N."/>
            <person name="Grigoriev I.V."/>
            <person name="Debuchy R."/>
            <person name="Gladieux P."/>
            <person name="Thoren M.H."/>
            <person name="Johannesson H."/>
        </authorList>
    </citation>
    <scope>NUCLEOTIDE SEQUENCE</scope>
    <source>
        <strain evidence="4">CBS 315.58</strain>
    </source>
</reference>
<sequence length="161" mass="18494">MDSNDLPYTHYGQPIDQGYPVDPSLYQEASYYPGAEQSTSSAHLYEPEDNTAGTMSTPVDPRPYKCADCRRDFRRQCDLVKHAHNHSKRRKCPIEGCKGGGAETKDLHRHLWANHPDYARENDIPRVDQPCGWPGCDYYGRTDNLKRHRDNHQHWPAMAPS</sequence>
<feature type="region of interest" description="Disordered" evidence="2">
    <location>
        <begin position="1"/>
        <end position="20"/>
    </location>
</feature>
<reference evidence="4" key="1">
    <citation type="journal article" date="2023" name="Mol. Phylogenet. Evol.">
        <title>Genome-scale phylogeny and comparative genomics of the fungal order Sordariales.</title>
        <authorList>
            <person name="Hensen N."/>
            <person name="Bonometti L."/>
            <person name="Westerberg I."/>
            <person name="Brannstrom I.O."/>
            <person name="Guillou S."/>
            <person name="Cros-Aarteil S."/>
            <person name="Calhoun S."/>
            <person name="Haridas S."/>
            <person name="Kuo A."/>
            <person name="Mondo S."/>
            <person name="Pangilinan J."/>
            <person name="Riley R."/>
            <person name="LaButti K."/>
            <person name="Andreopoulos B."/>
            <person name="Lipzen A."/>
            <person name="Chen C."/>
            <person name="Yan M."/>
            <person name="Daum C."/>
            <person name="Ng V."/>
            <person name="Clum A."/>
            <person name="Steindorff A."/>
            <person name="Ohm R.A."/>
            <person name="Martin F."/>
            <person name="Silar P."/>
            <person name="Natvig D.O."/>
            <person name="Lalanne C."/>
            <person name="Gautier V."/>
            <person name="Ament-Velasquez S.L."/>
            <person name="Kruys A."/>
            <person name="Hutchinson M.I."/>
            <person name="Powell A.J."/>
            <person name="Barry K."/>
            <person name="Miller A.N."/>
            <person name="Grigoriev I.V."/>
            <person name="Debuchy R."/>
            <person name="Gladieux P."/>
            <person name="Hiltunen Thoren M."/>
            <person name="Johannesson H."/>
        </authorList>
    </citation>
    <scope>NUCLEOTIDE SEQUENCE</scope>
    <source>
        <strain evidence="4">CBS 315.58</strain>
    </source>
</reference>
<dbReference type="PROSITE" id="PS50157">
    <property type="entry name" value="ZINC_FINGER_C2H2_2"/>
    <property type="match status" value="1"/>
</dbReference>
<dbReference type="Gene3D" id="3.30.160.60">
    <property type="entry name" value="Classic Zinc Finger"/>
    <property type="match status" value="1"/>
</dbReference>
<keyword evidence="5" id="KW-1185">Reference proteome</keyword>
<gene>
    <name evidence="4" type="ORF">QBC40DRAFT_303420</name>
</gene>
<proteinExistence type="predicted"/>